<sequence length="142" mass="15851">MELNEDPGPIDNYVLYDQDNHVSSAVWVGLERGVLRCHEHTSMLDQWKLTPKQIKLVEKAGFGHLRLLTCDSTIFSTTTGNKVPVMYLSLFEDFDKAGKFAGGAGALAFLYRELGNSSLESQSTTSGCLTLVQIMMYHQRSM</sequence>
<name>A0A445F6W0_GLYSO</name>
<evidence type="ECO:0000313" key="2">
    <source>
        <dbReference type="EMBL" id="RZB44556.1"/>
    </source>
</evidence>
<dbReference type="PANTHER" id="PTHR46033">
    <property type="entry name" value="PROTEIN MAIN-LIKE 2"/>
    <property type="match status" value="1"/>
</dbReference>
<protein>
    <submittedName>
        <fullName evidence="2">Protein MAIN-LIKE 2</fullName>
    </submittedName>
</protein>
<dbReference type="InterPro" id="IPR044824">
    <property type="entry name" value="MAIN-like"/>
</dbReference>
<keyword evidence="3" id="KW-1185">Reference proteome</keyword>
<dbReference type="Pfam" id="PF10536">
    <property type="entry name" value="PMD"/>
    <property type="match status" value="1"/>
</dbReference>
<gene>
    <name evidence="2" type="ORF">D0Y65_054480</name>
</gene>
<evidence type="ECO:0000259" key="1">
    <source>
        <dbReference type="Pfam" id="PF10536"/>
    </source>
</evidence>
<dbReference type="InterPro" id="IPR019557">
    <property type="entry name" value="AminoTfrase-like_pln_mobile"/>
</dbReference>
<dbReference type="Proteomes" id="UP000289340">
    <property type="component" value="Chromosome 20"/>
</dbReference>
<proteinExistence type="predicted"/>
<evidence type="ECO:0000313" key="3">
    <source>
        <dbReference type="Proteomes" id="UP000289340"/>
    </source>
</evidence>
<feature type="domain" description="Aminotransferase-like plant mobile" evidence="1">
    <location>
        <begin position="68"/>
        <end position="137"/>
    </location>
</feature>
<organism evidence="2 3">
    <name type="scientific">Glycine soja</name>
    <name type="common">Wild soybean</name>
    <dbReference type="NCBI Taxonomy" id="3848"/>
    <lineage>
        <taxon>Eukaryota</taxon>
        <taxon>Viridiplantae</taxon>
        <taxon>Streptophyta</taxon>
        <taxon>Embryophyta</taxon>
        <taxon>Tracheophyta</taxon>
        <taxon>Spermatophyta</taxon>
        <taxon>Magnoliopsida</taxon>
        <taxon>eudicotyledons</taxon>
        <taxon>Gunneridae</taxon>
        <taxon>Pentapetalae</taxon>
        <taxon>rosids</taxon>
        <taxon>fabids</taxon>
        <taxon>Fabales</taxon>
        <taxon>Fabaceae</taxon>
        <taxon>Papilionoideae</taxon>
        <taxon>50 kb inversion clade</taxon>
        <taxon>NPAAA clade</taxon>
        <taxon>indigoferoid/millettioid clade</taxon>
        <taxon>Phaseoleae</taxon>
        <taxon>Glycine</taxon>
        <taxon>Glycine subgen. Soja</taxon>
    </lineage>
</organism>
<dbReference type="PANTHER" id="PTHR46033:SF8">
    <property type="entry name" value="PROTEIN MAINTENANCE OF MERISTEMS-LIKE"/>
    <property type="match status" value="1"/>
</dbReference>
<accession>A0A445F6W0</accession>
<comment type="caution">
    <text evidence="2">The sequence shown here is derived from an EMBL/GenBank/DDBJ whole genome shotgun (WGS) entry which is preliminary data.</text>
</comment>
<dbReference type="AlphaFoldDB" id="A0A445F6W0"/>
<dbReference type="EMBL" id="QZWG01000020">
    <property type="protein sequence ID" value="RZB44556.1"/>
    <property type="molecule type" value="Genomic_DNA"/>
</dbReference>
<dbReference type="GO" id="GO:0010073">
    <property type="term" value="P:meristem maintenance"/>
    <property type="evidence" value="ECO:0007669"/>
    <property type="project" value="InterPro"/>
</dbReference>
<reference evidence="2 3" key="1">
    <citation type="submission" date="2018-09" db="EMBL/GenBank/DDBJ databases">
        <title>A high-quality reference genome of wild soybean provides a powerful tool to mine soybean genomes.</title>
        <authorList>
            <person name="Xie M."/>
            <person name="Chung C.Y.L."/>
            <person name="Li M.-W."/>
            <person name="Wong F.-L."/>
            <person name="Chan T.-F."/>
            <person name="Lam H.-M."/>
        </authorList>
    </citation>
    <scope>NUCLEOTIDE SEQUENCE [LARGE SCALE GENOMIC DNA]</scope>
    <source>
        <strain evidence="3">cv. W05</strain>
        <tissue evidence="2">Hypocotyl of etiolated seedlings</tissue>
    </source>
</reference>